<reference evidence="2" key="1">
    <citation type="submission" date="2020-03" db="EMBL/GenBank/DDBJ databases">
        <title>A high-quality chromosome-level genome assembly of a woody plant with both climbing and erect habits, Rhamnella rubrinervis.</title>
        <authorList>
            <person name="Lu Z."/>
            <person name="Yang Y."/>
            <person name="Zhu X."/>
            <person name="Sun Y."/>
        </authorList>
    </citation>
    <scope>NUCLEOTIDE SEQUENCE</scope>
    <source>
        <strain evidence="2">BYM</strain>
        <tissue evidence="2">Leaf</tissue>
    </source>
</reference>
<keyword evidence="3" id="KW-1185">Reference proteome</keyword>
<dbReference type="PANTHER" id="PTHR38353">
    <property type="entry name" value="TROPOMYOSIN"/>
    <property type="match status" value="1"/>
</dbReference>
<dbReference type="PANTHER" id="PTHR38353:SF2">
    <property type="entry name" value="TROPOMYOSIN"/>
    <property type="match status" value="1"/>
</dbReference>
<name>A0A8K0E674_9ROSA</name>
<protein>
    <submittedName>
        <fullName evidence="2">Uncharacterized protein</fullName>
    </submittedName>
</protein>
<dbReference type="AlphaFoldDB" id="A0A8K0E674"/>
<evidence type="ECO:0000313" key="3">
    <source>
        <dbReference type="Proteomes" id="UP000796880"/>
    </source>
</evidence>
<dbReference type="OrthoDB" id="1933536at2759"/>
<proteinExistence type="predicted"/>
<keyword evidence="1" id="KW-0175">Coiled coil</keyword>
<comment type="caution">
    <text evidence="2">The sequence shown here is derived from an EMBL/GenBank/DDBJ whole genome shotgun (WGS) entry which is preliminary data.</text>
</comment>
<feature type="coiled-coil region" evidence="1">
    <location>
        <begin position="1"/>
        <end position="56"/>
    </location>
</feature>
<dbReference type="EMBL" id="VOIH02000008">
    <property type="protein sequence ID" value="KAF3440956.1"/>
    <property type="molecule type" value="Genomic_DNA"/>
</dbReference>
<sequence length="275" mass="31164">MEEYLQYMKTLRSQMNDMEDQAAKLSVEEQTQLTTIHTLESDLTAAKSETAKLKEEIERMMKGKGQICSEILEKQRKITSLETDSSTLAQVASHTYYMTVAEDLNVRLQQQQDWINSHKASNELGSQGMVKDTLVEQTGETGGNVSLDNHLVLKNLNDPRKDLMAKVDSAKAKLDEISEMKSKLVMENRKMKQVIEQAKCRENGFKPELRAMDIKTLEEEYDAISSDNAGETDYFHSLKGQVEKLKEISHVVKCACGEEYRVGVDLCAQENETRA</sequence>
<gene>
    <name evidence="2" type="ORF">FNV43_RR19242</name>
</gene>
<evidence type="ECO:0000313" key="2">
    <source>
        <dbReference type="EMBL" id="KAF3440956.1"/>
    </source>
</evidence>
<accession>A0A8K0E674</accession>
<evidence type="ECO:0000256" key="1">
    <source>
        <dbReference type="SAM" id="Coils"/>
    </source>
</evidence>
<organism evidence="2 3">
    <name type="scientific">Rhamnella rubrinervis</name>
    <dbReference type="NCBI Taxonomy" id="2594499"/>
    <lineage>
        <taxon>Eukaryota</taxon>
        <taxon>Viridiplantae</taxon>
        <taxon>Streptophyta</taxon>
        <taxon>Embryophyta</taxon>
        <taxon>Tracheophyta</taxon>
        <taxon>Spermatophyta</taxon>
        <taxon>Magnoliopsida</taxon>
        <taxon>eudicotyledons</taxon>
        <taxon>Gunneridae</taxon>
        <taxon>Pentapetalae</taxon>
        <taxon>rosids</taxon>
        <taxon>fabids</taxon>
        <taxon>Rosales</taxon>
        <taxon>Rhamnaceae</taxon>
        <taxon>rhamnoid group</taxon>
        <taxon>Rhamneae</taxon>
        <taxon>Rhamnella</taxon>
    </lineage>
</organism>
<dbReference type="Proteomes" id="UP000796880">
    <property type="component" value="Unassembled WGS sequence"/>
</dbReference>